<keyword evidence="3" id="KW-1185">Reference proteome</keyword>
<dbReference type="InterPro" id="IPR002514">
    <property type="entry name" value="Transposase_8"/>
</dbReference>
<dbReference type="InterPro" id="IPR051839">
    <property type="entry name" value="RD_transcriptional_regulator"/>
</dbReference>
<evidence type="ECO:0000256" key="1">
    <source>
        <dbReference type="SAM" id="MobiDB-lite"/>
    </source>
</evidence>
<accession>A0A2T0YAG1</accession>
<evidence type="ECO:0000313" key="2">
    <source>
        <dbReference type="EMBL" id="PRZ11616.1"/>
    </source>
</evidence>
<feature type="region of interest" description="Disordered" evidence="1">
    <location>
        <begin position="46"/>
        <end position="74"/>
    </location>
</feature>
<comment type="caution">
    <text evidence="2">The sequence shown here is derived from an EMBL/GenBank/DDBJ whole genome shotgun (WGS) entry which is preliminary data.</text>
</comment>
<dbReference type="PANTHER" id="PTHR33215:SF13">
    <property type="entry name" value="PROTEIN DISTAL ANTENNA"/>
    <property type="match status" value="1"/>
</dbReference>
<feature type="compositionally biased region" description="Basic and acidic residues" evidence="1">
    <location>
        <begin position="63"/>
        <end position="74"/>
    </location>
</feature>
<sequence>MPKPYPKEFREDVVGVAQNRDEHTTMGQVAKDFGLHEDTLRKWLRQADLDAGNPTGRAPGPTTDEKSELRELRRRNRTLEQELEVMRRAAAYFGQAQLPSK</sequence>
<dbReference type="GO" id="GO:0006313">
    <property type="term" value="P:DNA transposition"/>
    <property type="evidence" value="ECO:0007669"/>
    <property type="project" value="InterPro"/>
</dbReference>
<dbReference type="GO" id="GO:0003677">
    <property type="term" value="F:DNA binding"/>
    <property type="evidence" value="ECO:0007669"/>
    <property type="project" value="InterPro"/>
</dbReference>
<dbReference type="AlphaFoldDB" id="A0A2T0YAG1"/>
<dbReference type="Pfam" id="PF01527">
    <property type="entry name" value="HTH_Tnp_1"/>
    <property type="match status" value="1"/>
</dbReference>
<reference evidence="2 3" key="1">
    <citation type="submission" date="2018-03" db="EMBL/GenBank/DDBJ databases">
        <title>Comparative analysis of microorganisms from saline springs in Andes Mountain Range, Colombia.</title>
        <authorList>
            <person name="Rubin E."/>
        </authorList>
    </citation>
    <scope>NUCLEOTIDE SEQUENCE [LARGE SCALE GENOMIC DNA]</scope>
    <source>
        <strain evidence="2 3">CG 35</strain>
    </source>
</reference>
<protein>
    <submittedName>
        <fullName evidence="2">Transposase-like protein</fullName>
    </submittedName>
</protein>
<evidence type="ECO:0000313" key="3">
    <source>
        <dbReference type="Proteomes" id="UP000238217"/>
    </source>
</evidence>
<dbReference type="GO" id="GO:0004803">
    <property type="term" value="F:transposase activity"/>
    <property type="evidence" value="ECO:0007669"/>
    <property type="project" value="InterPro"/>
</dbReference>
<organism evidence="2 3">
    <name type="scientific">Nesterenkonia sandarakina</name>
    <dbReference type="NCBI Taxonomy" id="272918"/>
    <lineage>
        <taxon>Bacteria</taxon>
        <taxon>Bacillati</taxon>
        <taxon>Actinomycetota</taxon>
        <taxon>Actinomycetes</taxon>
        <taxon>Micrococcales</taxon>
        <taxon>Micrococcaceae</taxon>
        <taxon>Nesterenkonia</taxon>
    </lineage>
</organism>
<dbReference type="InterPro" id="IPR009057">
    <property type="entry name" value="Homeodomain-like_sf"/>
</dbReference>
<gene>
    <name evidence="2" type="ORF">BCL67_1412</name>
</gene>
<dbReference type="Proteomes" id="UP000238217">
    <property type="component" value="Unassembled WGS sequence"/>
</dbReference>
<dbReference type="PANTHER" id="PTHR33215">
    <property type="entry name" value="PROTEIN DISTAL ANTENNA"/>
    <property type="match status" value="1"/>
</dbReference>
<name>A0A2T0YAG1_9MICC</name>
<dbReference type="RefSeq" id="WP_219886551.1">
    <property type="nucleotide sequence ID" value="NZ_PVTY01000041.1"/>
</dbReference>
<proteinExistence type="predicted"/>
<dbReference type="Gene3D" id="1.10.10.60">
    <property type="entry name" value="Homeodomain-like"/>
    <property type="match status" value="1"/>
</dbReference>
<dbReference type="EMBL" id="PVTY01000041">
    <property type="protein sequence ID" value="PRZ11616.1"/>
    <property type="molecule type" value="Genomic_DNA"/>
</dbReference>
<dbReference type="SUPFAM" id="SSF46689">
    <property type="entry name" value="Homeodomain-like"/>
    <property type="match status" value="1"/>
</dbReference>